<dbReference type="GO" id="GO:0003824">
    <property type="term" value="F:catalytic activity"/>
    <property type="evidence" value="ECO:0007669"/>
    <property type="project" value="InterPro"/>
</dbReference>
<evidence type="ECO:0000313" key="2">
    <source>
        <dbReference type="EMBL" id="CEJ93139.1"/>
    </source>
</evidence>
<organism evidence="2 3">
    <name type="scientific">[Torrubiella] hemipterigena</name>
    <dbReference type="NCBI Taxonomy" id="1531966"/>
    <lineage>
        <taxon>Eukaryota</taxon>
        <taxon>Fungi</taxon>
        <taxon>Dikarya</taxon>
        <taxon>Ascomycota</taxon>
        <taxon>Pezizomycotina</taxon>
        <taxon>Sordariomycetes</taxon>
        <taxon>Hypocreomycetidae</taxon>
        <taxon>Hypocreales</taxon>
        <taxon>Clavicipitaceae</taxon>
        <taxon>Clavicipitaceae incertae sedis</taxon>
        <taxon>'Torrubiella' clade</taxon>
    </lineage>
</organism>
<gene>
    <name evidence="2" type="ORF">VHEMI08751</name>
</gene>
<keyword evidence="3" id="KW-1185">Reference proteome</keyword>
<dbReference type="Gene3D" id="3.60.10.10">
    <property type="entry name" value="Endonuclease/exonuclease/phosphatase"/>
    <property type="match status" value="1"/>
</dbReference>
<dbReference type="PANTHER" id="PTHR41349">
    <property type="match status" value="1"/>
</dbReference>
<dbReference type="Pfam" id="PF03372">
    <property type="entry name" value="Exo_endo_phos"/>
    <property type="match status" value="1"/>
</dbReference>
<evidence type="ECO:0000313" key="3">
    <source>
        <dbReference type="Proteomes" id="UP000039046"/>
    </source>
</evidence>
<name>A0A0A1TEG8_9HYPO</name>
<dbReference type="InterPro" id="IPR005135">
    <property type="entry name" value="Endo/exonuclease/phosphatase"/>
</dbReference>
<dbReference type="AlphaFoldDB" id="A0A0A1TEG8"/>
<evidence type="ECO:0000259" key="1">
    <source>
        <dbReference type="Pfam" id="PF03372"/>
    </source>
</evidence>
<dbReference type="InterPro" id="IPR013783">
    <property type="entry name" value="Ig-like_fold"/>
</dbReference>
<dbReference type="HOGENOM" id="CLU_027729_0_0_1"/>
<dbReference type="EMBL" id="CDHN01000005">
    <property type="protein sequence ID" value="CEJ93139.1"/>
    <property type="molecule type" value="Genomic_DNA"/>
</dbReference>
<dbReference type="PANTHER" id="PTHR41349:SF1">
    <property type="entry name" value="PROTEIN CBG08683"/>
    <property type="match status" value="1"/>
</dbReference>
<dbReference type="SUPFAM" id="SSF56219">
    <property type="entry name" value="DNase I-like"/>
    <property type="match status" value="1"/>
</dbReference>
<sequence length="587" mass="63441">MLVALAASVSAAAVAPRAGDSLNLNANKPAFTFDYTVSTVDSTNWVALYTGGNNPNDGTKRSYSTWAYAPDASGSVFIDSASVAAGDYDVYLLAKNGYTVLAGPIKARAASQPSASSFAYRPKDKPMTFEYKTQAPDKKNWIAVYPANSTSPVKSGYLAWSYATESSGTVVVSTTNITPGPYDAYFLAKDGYTQLADKISFVYQGDNGPVSFITPKFTTQNARQGDAFRANIAGLINPRAEKPVFKIVSQTKARWAKIDADGTITGTPSCATGNATVVVEASIADGTTDRLTVTIPCIPKGQPLVTNFRFLTMNLWIGGAYVSDSYRKQIRFFADLNPDVIVFQETVQTAGQRLSKALGWYEAHSGDTAIISRYPITQLAGTDSSTQATVAFDGEDSKVIVYSAHLGYDPYGPYDFCKYNMTLEQVMKREAESGRTPQITEISNDIKKLMPNADRVPILLAGDFNAPSHLDWTEASKADHCGIGYVAWPTSKIPVDAGMIDSFRELHPDPVQDPAFTWSPIHPAPEEPQDRIDFIYYAGGAKVTASQPIVVGVPKPSPNEGNNEWTTDHAAFYSDFKLLPSAMKAGN</sequence>
<protein>
    <recommendedName>
        <fullName evidence="1">Endonuclease/exonuclease/phosphatase domain-containing protein</fullName>
    </recommendedName>
</protein>
<accession>A0A0A1TEG8</accession>
<proteinExistence type="predicted"/>
<dbReference type="InterPro" id="IPR036691">
    <property type="entry name" value="Endo/exonu/phosph_ase_sf"/>
</dbReference>
<dbReference type="Proteomes" id="UP000039046">
    <property type="component" value="Unassembled WGS sequence"/>
</dbReference>
<feature type="domain" description="Endonuclease/exonuclease/phosphatase" evidence="1">
    <location>
        <begin position="329"/>
        <end position="569"/>
    </location>
</feature>
<reference evidence="2 3" key="1">
    <citation type="journal article" date="2015" name="Genome Announc.">
        <title>Draft Genome Sequence and Gene Annotation of the Entomopathogenic Fungus Verticillium hemipterigenum.</title>
        <authorList>
            <person name="Horn F."/>
            <person name="Habel A."/>
            <person name="Scharf D.H."/>
            <person name="Dworschak J."/>
            <person name="Brakhage A.A."/>
            <person name="Guthke R."/>
            <person name="Hertweck C."/>
            <person name="Linde J."/>
        </authorList>
    </citation>
    <scope>NUCLEOTIDE SEQUENCE [LARGE SCALE GENOMIC DNA]</scope>
</reference>
<dbReference type="Gene3D" id="2.60.40.10">
    <property type="entry name" value="Immunoglobulins"/>
    <property type="match status" value="1"/>
</dbReference>
<dbReference type="OrthoDB" id="276515at2759"/>